<dbReference type="PANTHER" id="PTHR30154:SF53">
    <property type="entry name" value="HTH-TYPE TRANSCRIPTIONAL REGULATOR LRPC"/>
    <property type="match status" value="1"/>
</dbReference>
<dbReference type="Gene3D" id="1.10.10.10">
    <property type="entry name" value="Winged helix-like DNA-binding domain superfamily/Winged helix DNA-binding domain"/>
    <property type="match status" value="1"/>
</dbReference>
<dbReference type="GO" id="GO:0043200">
    <property type="term" value="P:response to amino acid"/>
    <property type="evidence" value="ECO:0007669"/>
    <property type="project" value="TreeGrafter"/>
</dbReference>
<dbReference type="InterPro" id="IPR019888">
    <property type="entry name" value="Tscrpt_reg_AsnC-like"/>
</dbReference>
<evidence type="ECO:0000256" key="3">
    <source>
        <dbReference type="ARBA" id="ARBA00023163"/>
    </source>
</evidence>
<dbReference type="InterPro" id="IPR036390">
    <property type="entry name" value="WH_DNA-bd_sf"/>
</dbReference>
<evidence type="ECO:0000256" key="2">
    <source>
        <dbReference type="ARBA" id="ARBA00023125"/>
    </source>
</evidence>
<feature type="domain" description="HTH asnC-type" evidence="4">
    <location>
        <begin position="9"/>
        <end position="70"/>
    </location>
</feature>
<name>A0A4Q1SKD4_9BACT</name>
<dbReference type="SUPFAM" id="SSF54909">
    <property type="entry name" value="Dimeric alpha+beta barrel"/>
    <property type="match status" value="1"/>
</dbReference>
<reference evidence="5 6" key="1">
    <citation type="journal article" date="2016" name="Int. J. Syst. Evol. Microbiol.">
        <title>Acidipila dinghuensis sp. nov., an acidobacterium isolated from forest soil.</title>
        <authorList>
            <person name="Jiang Y.W."/>
            <person name="Wang J."/>
            <person name="Chen M.H."/>
            <person name="Lv Y.Y."/>
            <person name="Qiu L.H."/>
        </authorList>
    </citation>
    <scope>NUCLEOTIDE SEQUENCE [LARGE SCALE GENOMIC DNA]</scope>
    <source>
        <strain evidence="5 6">DHOF10</strain>
    </source>
</reference>
<accession>A0A4Q1SKD4</accession>
<dbReference type="OrthoDB" id="34294at2"/>
<comment type="caution">
    <text evidence="5">The sequence shown here is derived from an EMBL/GenBank/DDBJ whole genome shotgun (WGS) entry which is preliminary data.</text>
</comment>
<dbReference type="InterPro" id="IPR036388">
    <property type="entry name" value="WH-like_DNA-bd_sf"/>
</dbReference>
<keyword evidence="6" id="KW-1185">Reference proteome</keyword>
<dbReference type="PROSITE" id="PS50956">
    <property type="entry name" value="HTH_ASNC_2"/>
    <property type="match status" value="1"/>
</dbReference>
<dbReference type="Pfam" id="PF01037">
    <property type="entry name" value="AsnC_trans_reg"/>
    <property type="match status" value="1"/>
</dbReference>
<dbReference type="AlphaFoldDB" id="A0A4Q1SKD4"/>
<keyword evidence="3" id="KW-0804">Transcription</keyword>
<evidence type="ECO:0000313" key="6">
    <source>
        <dbReference type="Proteomes" id="UP000290253"/>
    </source>
</evidence>
<dbReference type="InterPro" id="IPR011008">
    <property type="entry name" value="Dimeric_a/b-barrel"/>
</dbReference>
<dbReference type="Proteomes" id="UP000290253">
    <property type="component" value="Unassembled WGS sequence"/>
</dbReference>
<dbReference type="PRINTS" id="PR00033">
    <property type="entry name" value="HTHASNC"/>
</dbReference>
<dbReference type="InterPro" id="IPR000485">
    <property type="entry name" value="AsnC-type_HTH_dom"/>
</dbReference>
<keyword evidence="2" id="KW-0238">DNA-binding</keyword>
<dbReference type="SMART" id="SM00344">
    <property type="entry name" value="HTH_ASNC"/>
    <property type="match status" value="1"/>
</dbReference>
<dbReference type="Gene3D" id="3.30.70.920">
    <property type="match status" value="1"/>
</dbReference>
<keyword evidence="1" id="KW-0805">Transcription regulation</keyword>
<organism evidence="5 6">
    <name type="scientific">Silvibacterium dinghuense</name>
    <dbReference type="NCBI Taxonomy" id="1560006"/>
    <lineage>
        <taxon>Bacteria</taxon>
        <taxon>Pseudomonadati</taxon>
        <taxon>Acidobacteriota</taxon>
        <taxon>Terriglobia</taxon>
        <taxon>Terriglobales</taxon>
        <taxon>Acidobacteriaceae</taxon>
        <taxon>Silvibacterium</taxon>
    </lineage>
</organism>
<evidence type="ECO:0000313" key="5">
    <source>
        <dbReference type="EMBL" id="RXS98151.1"/>
    </source>
</evidence>
<dbReference type="GO" id="GO:0005829">
    <property type="term" value="C:cytosol"/>
    <property type="evidence" value="ECO:0007669"/>
    <property type="project" value="TreeGrafter"/>
</dbReference>
<protein>
    <submittedName>
        <fullName evidence="5">Lrp/AsnC family transcriptional regulator</fullName>
    </submittedName>
</protein>
<gene>
    <name evidence="5" type="ORF">ESZ00_04400</name>
</gene>
<dbReference type="PANTHER" id="PTHR30154">
    <property type="entry name" value="LEUCINE-RESPONSIVE REGULATORY PROTEIN"/>
    <property type="match status" value="1"/>
</dbReference>
<evidence type="ECO:0000259" key="4">
    <source>
        <dbReference type="PROSITE" id="PS50956"/>
    </source>
</evidence>
<dbReference type="SUPFAM" id="SSF46785">
    <property type="entry name" value="Winged helix' DNA-binding domain"/>
    <property type="match status" value="1"/>
</dbReference>
<evidence type="ECO:0000256" key="1">
    <source>
        <dbReference type="ARBA" id="ARBA00023015"/>
    </source>
</evidence>
<dbReference type="GO" id="GO:0043565">
    <property type="term" value="F:sequence-specific DNA binding"/>
    <property type="evidence" value="ECO:0007669"/>
    <property type="project" value="InterPro"/>
</dbReference>
<dbReference type="Pfam" id="PF13412">
    <property type="entry name" value="HTH_24"/>
    <property type="match status" value="1"/>
</dbReference>
<dbReference type="PROSITE" id="PS00519">
    <property type="entry name" value="HTH_ASNC_1"/>
    <property type="match status" value="1"/>
</dbReference>
<proteinExistence type="predicted"/>
<dbReference type="InterPro" id="IPR019885">
    <property type="entry name" value="Tscrpt_reg_HTH_AsnC-type_CS"/>
</dbReference>
<dbReference type="EMBL" id="SDMK01000001">
    <property type="protein sequence ID" value="RXS98151.1"/>
    <property type="molecule type" value="Genomic_DNA"/>
</dbReference>
<dbReference type="InterPro" id="IPR019887">
    <property type="entry name" value="Tscrpt_reg_AsnC/Lrp_C"/>
</dbReference>
<sequence length="160" mass="17609">MSVESTEILDEYARNLIAELTVNARASYAELGRKVGLSPSAAAERVKRMEEEGIIRGYSVEIDPAVLGVGLLAVIRMTCDGTHYQAFLKFMKTLREVRICHHVTGSDAFSLEVAVGSLIELERLIERLLPYGIPTTSLVLSTPVERRGPDLERLKAAPGR</sequence>